<dbReference type="GO" id="GO:0000136">
    <property type="term" value="C:mannan polymerase complex"/>
    <property type="evidence" value="ECO:0007669"/>
    <property type="project" value="TreeGrafter"/>
</dbReference>
<keyword evidence="3" id="KW-0472">Membrane</keyword>
<organism evidence="4 5">
    <name type="scientific">Cadophora malorum</name>
    <dbReference type="NCBI Taxonomy" id="108018"/>
    <lineage>
        <taxon>Eukaryota</taxon>
        <taxon>Fungi</taxon>
        <taxon>Dikarya</taxon>
        <taxon>Ascomycota</taxon>
        <taxon>Pezizomycotina</taxon>
        <taxon>Leotiomycetes</taxon>
        <taxon>Helotiales</taxon>
        <taxon>Ploettnerulaceae</taxon>
        <taxon>Cadophora</taxon>
    </lineage>
</organism>
<accession>A0A8H8BTG8</accession>
<dbReference type="PANTHER" id="PTHR31834">
    <property type="entry name" value="INITIATION-SPECIFIC ALPHA-1,6-MANNOSYLTRANSFERASE"/>
    <property type="match status" value="1"/>
</dbReference>
<dbReference type="EMBL" id="JAFJYH010000039">
    <property type="protein sequence ID" value="KAG4423144.1"/>
    <property type="molecule type" value="Genomic_DNA"/>
</dbReference>
<keyword evidence="5" id="KW-1185">Reference proteome</keyword>
<sequence length="505" mass="55923">MSPTRTSFGNRVPKQVQRCLPLYLAFIVFIILITNLDLVRSGESHVKRDVILRKTKSGSTLSAAEPAQFPKKIWQTWKVDALAFEERDLSRARTWTAKNPGHRYEVLTDNNDMYYVEQHFGPEGINRPDIVDMYRSLSARIIKADLLRYLVMYVEGGVYADIDVENLKPIDRWIPKRFQESELDIVIGIEVDQPEFASHPILGQKSKSFCQWTFMCKPGNPLMMRLVDGILNWLNEIAKKEGKPISEITLDFDDVLIGTGPSAFTIATLAEMSMREGKPVEWDTFHNLDEAVLVSGILVLNVEAFAAGQGHSDSGNHNSRFALVKHRYHASGWPSAHPRHTHPAYGEVEKCNWNAECVAMWDVNTAAYESLSEEDKAKMIEIKKANDILEKEKADQQSRFLEMLEKQEAEKPKFDAGPQLPPKDEQAPLVAVDPAAPLDAAPVAAPPLPEAALAALLPAEVVGGKPEEKAGEEKFANPAAPAPAPGPEAVPAKDAAPVLEAAPAP</sequence>
<dbReference type="GO" id="GO:0006487">
    <property type="term" value="P:protein N-linked glycosylation"/>
    <property type="evidence" value="ECO:0007669"/>
    <property type="project" value="TreeGrafter"/>
</dbReference>
<evidence type="ECO:0000256" key="1">
    <source>
        <dbReference type="ARBA" id="ARBA00009003"/>
    </source>
</evidence>
<dbReference type="OrthoDB" id="409543at2759"/>
<evidence type="ECO:0008006" key="6">
    <source>
        <dbReference type="Google" id="ProtNLM"/>
    </source>
</evidence>
<dbReference type="AlphaFoldDB" id="A0A8H8BTG8"/>
<keyword evidence="3" id="KW-1133">Transmembrane helix</keyword>
<gene>
    <name evidence="4" type="ORF">IFR04_003781</name>
</gene>
<dbReference type="FunFam" id="3.90.550.20:FF:000004">
    <property type="entry name" value="Glycosyltransferase family 32 protein"/>
    <property type="match status" value="1"/>
</dbReference>
<dbReference type="Pfam" id="PF04488">
    <property type="entry name" value="Gly_transf_sug"/>
    <property type="match status" value="1"/>
</dbReference>
<dbReference type="InterPro" id="IPR029044">
    <property type="entry name" value="Nucleotide-diphossugar_trans"/>
</dbReference>
<proteinExistence type="inferred from homology"/>
<evidence type="ECO:0000256" key="2">
    <source>
        <dbReference type="SAM" id="MobiDB-lite"/>
    </source>
</evidence>
<dbReference type="Proteomes" id="UP000664132">
    <property type="component" value="Unassembled WGS sequence"/>
</dbReference>
<comment type="caution">
    <text evidence="4">The sequence shown here is derived from an EMBL/GenBank/DDBJ whole genome shotgun (WGS) entry which is preliminary data.</text>
</comment>
<dbReference type="Gene3D" id="3.90.550.20">
    <property type="match status" value="1"/>
</dbReference>
<evidence type="ECO:0000313" key="5">
    <source>
        <dbReference type="Proteomes" id="UP000664132"/>
    </source>
</evidence>
<evidence type="ECO:0000256" key="3">
    <source>
        <dbReference type="SAM" id="Phobius"/>
    </source>
</evidence>
<protein>
    <recommendedName>
        <fullName evidence="6">Glycosyltransferase family 32 protein</fullName>
    </recommendedName>
</protein>
<feature type="transmembrane region" description="Helical" evidence="3">
    <location>
        <begin position="20"/>
        <end position="39"/>
    </location>
</feature>
<name>A0A8H8BTG8_9HELO</name>
<keyword evidence="3" id="KW-0812">Transmembrane</keyword>
<dbReference type="InterPro" id="IPR007577">
    <property type="entry name" value="GlycoTrfase_DXD_sugar-bd_CS"/>
</dbReference>
<evidence type="ECO:0000313" key="4">
    <source>
        <dbReference type="EMBL" id="KAG4423144.1"/>
    </source>
</evidence>
<feature type="compositionally biased region" description="Basic and acidic residues" evidence="2">
    <location>
        <begin position="465"/>
        <end position="475"/>
    </location>
</feature>
<dbReference type="InterPro" id="IPR039367">
    <property type="entry name" value="Och1-like"/>
</dbReference>
<reference evidence="4" key="1">
    <citation type="submission" date="2021-02" db="EMBL/GenBank/DDBJ databases">
        <title>Genome sequence Cadophora malorum strain M34.</title>
        <authorList>
            <person name="Stefanovic E."/>
            <person name="Vu D."/>
            <person name="Scully C."/>
            <person name="Dijksterhuis J."/>
            <person name="Roader J."/>
            <person name="Houbraken J."/>
        </authorList>
    </citation>
    <scope>NUCLEOTIDE SEQUENCE</scope>
    <source>
        <strain evidence="4">M34</strain>
    </source>
</reference>
<feature type="region of interest" description="Disordered" evidence="2">
    <location>
        <begin position="464"/>
        <end position="505"/>
    </location>
</feature>
<dbReference type="GO" id="GO:0000009">
    <property type="term" value="F:alpha-1,6-mannosyltransferase activity"/>
    <property type="evidence" value="ECO:0007669"/>
    <property type="project" value="InterPro"/>
</dbReference>
<comment type="similarity">
    <text evidence="1">Belongs to the glycosyltransferase 32 family.</text>
</comment>
<dbReference type="SUPFAM" id="SSF53448">
    <property type="entry name" value="Nucleotide-diphospho-sugar transferases"/>
    <property type="match status" value="1"/>
</dbReference>
<dbReference type="PANTHER" id="PTHR31834:SF8">
    <property type="entry name" value="TRANSFERASE, PUTATIVE (AFU_ORTHOLOGUE AFUA_6G14040)-RELATED"/>
    <property type="match status" value="1"/>
</dbReference>